<feature type="compositionally biased region" description="Basic residues" evidence="1">
    <location>
        <begin position="91"/>
        <end position="124"/>
    </location>
</feature>
<feature type="compositionally biased region" description="Basic and acidic residues" evidence="1">
    <location>
        <begin position="1"/>
        <end position="19"/>
    </location>
</feature>
<feature type="compositionally biased region" description="Basic residues" evidence="1">
    <location>
        <begin position="39"/>
        <end position="66"/>
    </location>
</feature>
<dbReference type="AlphaFoldDB" id="A0A6J4J5W1"/>
<evidence type="ECO:0000313" key="2">
    <source>
        <dbReference type="EMBL" id="CAA9271326.1"/>
    </source>
</evidence>
<feature type="region of interest" description="Disordered" evidence="1">
    <location>
        <begin position="1"/>
        <end position="68"/>
    </location>
</feature>
<dbReference type="EMBL" id="CADCTH010000379">
    <property type="protein sequence ID" value="CAA9271326.1"/>
    <property type="molecule type" value="Genomic_DNA"/>
</dbReference>
<name>A0A6J4J5W1_9PSEU</name>
<proteinExistence type="predicted"/>
<organism evidence="2">
    <name type="scientific">uncultured Actinomycetospora sp</name>
    <dbReference type="NCBI Taxonomy" id="1135996"/>
    <lineage>
        <taxon>Bacteria</taxon>
        <taxon>Bacillati</taxon>
        <taxon>Actinomycetota</taxon>
        <taxon>Actinomycetes</taxon>
        <taxon>Pseudonocardiales</taxon>
        <taxon>Pseudonocardiaceae</taxon>
        <taxon>Actinomycetospora</taxon>
        <taxon>environmental samples</taxon>
    </lineage>
</organism>
<feature type="compositionally biased region" description="Basic residues" evidence="1">
    <location>
        <begin position="162"/>
        <end position="185"/>
    </location>
</feature>
<sequence>APADRQRLLPPGHQRDLLPGRDPAAAVLQPRRGGGGELRRHRCRHRPRARPRLRRPGRAVRRRRQPPRLVDCGRQAGLRGQVAGAGEAVRRVRAPHPAGRARQRQPHRRREHRRPGRAHHRPQGVRHQPGWRGVAGGPAHPVPQLGARVAHEAAQGAGAPVPHHRPAQPRRVPRQHRAQPRRVPRGLRDAAGRRSLARARGPRPDLV</sequence>
<feature type="non-terminal residue" evidence="2">
    <location>
        <position position="1"/>
    </location>
</feature>
<accession>A0A6J4J5W1</accession>
<protein>
    <submittedName>
        <fullName evidence="2">Metallopeptidase</fullName>
    </submittedName>
</protein>
<gene>
    <name evidence="2" type="ORF">AVDCRST_MAG54-3013</name>
</gene>
<feature type="region of interest" description="Disordered" evidence="1">
    <location>
        <begin position="81"/>
        <end position="207"/>
    </location>
</feature>
<evidence type="ECO:0000256" key="1">
    <source>
        <dbReference type="SAM" id="MobiDB-lite"/>
    </source>
</evidence>
<reference evidence="2" key="1">
    <citation type="submission" date="2020-02" db="EMBL/GenBank/DDBJ databases">
        <authorList>
            <person name="Meier V. D."/>
        </authorList>
    </citation>
    <scope>NUCLEOTIDE SEQUENCE</scope>
    <source>
        <strain evidence="2">AVDCRST_MAG54</strain>
    </source>
</reference>
<feature type="non-terminal residue" evidence="2">
    <location>
        <position position="207"/>
    </location>
</feature>